<protein>
    <submittedName>
        <fullName evidence="1">Uncharacterized protein</fullName>
    </submittedName>
</protein>
<name>A0ACB8CLQ3_DERSI</name>
<organism evidence="1 2">
    <name type="scientific">Dermacentor silvarum</name>
    <name type="common">Tick</name>
    <dbReference type="NCBI Taxonomy" id="543639"/>
    <lineage>
        <taxon>Eukaryota</taxon>
        <taxon>Metazoa</taxon>
        <taxon>Ecdysozoa</taxon>
        <taxon>Arthropoda</taxon>
        <taxon>Chelicerata</taxon>
        <taxon>Arachnida</taxon>
        <taxon>Acari</taxon>
        <taxon>Parasitiformes</taxon>
        <taxon>Ixodida</taxon>
        <taxon>Ixodoidea</taxon>
        <taxon>Ixodidae</taxon>
        <taxon>Rhipicephalinae</taxon>
        <taxon>Dermacentor</taxon>
    </lineage>
</organism>
<comment type="caution">
    <text evidence="1">The sequence shown here is derived from an EMBL/GenBank/DDBJ whole genome shotgun (WGS) entry which is preliminary data.</text>
</comment>
<proteinExistence type="predicted"/>
<dbReference type="EMBL" id="CM023475">
    <property type="protein sequence ID" value="KAH7945858.1"/>
    <property type="molecule type" value="Genomic_DNA"/>
</dbReference>
<keyword evidence="2" id="KW-1185">Reference proteome</keyword>
<sequence length="354" mass="38769">MRGSAAATMHHSEMKAVALCSLVLLLTLVSAKGASYQSSEAAGGGGGDGGQLGDVLLEEQMSWAEGGGPDEELDEAAAETKRAFHAMRGKKDDDTWDSEDKRAFHAMRGKRLLAPASVDSFIAQLRRAVLQGKRGSGFFGMRGKRQMLRTAAEVPRTRRVARRSPHGIAFLKVLNRSSRNKMHPVESIKEYPEDSEAVYSDCSTLFGRHVVAHLCSAKRKPRFLGNSRFGLDTKRPFPRVTYVMFDFVLISQAHTPPWTPGLGRSPRAIVLPHATAERPPMTTSETSKKSCSSSEEEGVVRPKLQRHNRDDCHRCGFGAPLGLLDGCHVYAWRSTGKALFVSILGTLDALAWLP</sequence>
<dbReference type="Proteomes" id="UP000821865">
    <property type="component" value="Chromosome 6"/>
</dbReference>
<reference evidence="1" key="1">
    <citation type="submission" date="2020-05" db="EMBL/GenBank/DDBJ databases">
        <title>Large-scale comparative analyses of tick genomes elucidate their genetic diversity and vector capacities.</title>
        <authorList>
            <person name="Jia N."/>
            <person name="Wang J."/>
            <person name="Shi W."/>
            <person name="Du L."/>
            <person name="Sun Y."/>
            <person name="Zhan W."/>
            <person name="Jiang J."/>
            <person name="Wang Q."/>
            <person name="Zhang B."/>
            <person name="Ji P."/>
            <person name="Sakyi L.B."/>
            <person name="Cui X."/>
            <person name="Yuan T."/>
            <person name="Jiang B."/>
            <person name="Yang W."/>
            <person name="Lam T.T.-Y."/>
            <person name="Chang Q."/>
            <person name="Ding S."/>
            <person name="Wang X."/>
            <person name="Zhu J."/>
            <person name="Ruan X."/>
            <person name="Zhao L."/>
            <person name="Wei J."/>
            <person name="Que T."/>
            <person name="Du C."/>
            <person name="Cheng J."/>
            <person name="Dai P."/>
            <person name="Han X."/>
            <person name="Huang E."/>
            <person name="Gao Y."/>
            <person name="Liu J."/>
            <person name="Shao H."/>
            <person name="Ye R."/>
            <person name="Li L."/>
            <person name="Wei W."/>
            <person name="Wang X."/>
            <person name="Wang C."/>
            <person name="Yang T."/>
            <person name="Huo Q."/>
            <person name="Li W."/>
            <person name="Guo W."/>
            <person name="Chen H."/>
            <person name="Zhou L."/>
            <person name="Ni X."/>
            <person name="Tian J."/>
            <person name="Zhou Y."/>
            <person name="Sheng Y."/>
            <person name="Liu T."/>
            <person name="Pan Y."/>
            <person name="Xia L."/>
            <person name="Li J."/>
            <person name="Zhao F."/>
            <person name="Cao W."/>
        </authorList>
    </citation>
    <scope>NUCLEOTIDE SEQUENCE</scope>
    <source>
        <strain evidence="1">Dsil-2018</strain>
    </source>
</reference>
<gene>
    <name evidence="1" type="ORF">HPB49_016601</name>
</gene>
<evidence type="ECO:0000313" key="2">
    <source>
        <dbReference type="Proteomes" id="UP000821865"/>
    </source>
</evidence>
<evidence type="ECO:0000313" key="1">
    <source>
        <dbReference type="EMBL" id="KAH7945858.1"/>
    </source>
</evidence>
<accession>A0ACB8CLQ3</accession>